<organism evidence="2">
    <name type="scientific">Ananas comosus var. bracteatus</name>
    <name type="common">red pineapple</name>
    <dbReference type="NCBI Taxonomy" id="296719"/>
    <lineage>
        <taxon>Eukaryota</taxon>
        <taxon>Viridiplantae</taxon>
        <taxon>Streptophyta</taxon>
        <taxon>Embryophyta</taxon>
        <taxon>Tracheophyta</taxon>
        <taxon>Spermatophyta</taxon>
        <taxon>Magnoliopsida</taxon>
        <taxon>Liliopsida</taxon>
        <taxon>Poales</taxon>
        <taxon>Bromeliaceae</taxon>
        <taxon>Bromelioideae</taxon>
        <taxon>Ananas</taxon>
    </lineage>
</organism>
<evidence type="ECO:0000313" key="2">
    <source>
        <dbReference type="EMBL" id="CAD1827469.1"/>
    </source>
</evidence>
<feature type="region of interest" description="Disordered" evidence="1">
    <location>
        <begin position="40"/>
        <end position="104"/>
    </location>
</feature>
<sequence length="148" mass="16185">MRSAVIITGLEFPQRLSLSGSARAPVQSLHWSRNALGDRSLAGRDRSHQAGLRGSLMRPVPGGEGPVPERWPSVISRNLAKSRESSSREPVSRSRTGLPGTGLSVKDRFPNAKFFCPRWKALGDWSPRAGTGPRCENAQRGLVQRMKS</sequence>
<feature type="compositionally biased region" description="Basic and acidic residues" evidence="1">
    <location>
        <begin position="81"/>
        <end position="92"/>
    </location>
</feature>
<dbReference type="EMBL" id="LR862146">
    <property type="protein sequence ID" value="CAD1827469.1"/>
    <property type="molecule type" value="Genomic_DNA"/>
</dbReference>
<proteinExistence type="predicted"/>
<dbReference type="AlphaFoldDB" id="A0A6V7P9G5"/>
<accession>A0A6V7P9G5</accession>
<protein>
    <submittedName>
        <fullName evidence="2">Uncharacterized protein</fullName>
    </submittedName>
</protein>
<reference evidence="2" key="1">
    <citation type="submission" date="2020-07" db="EMBL/GenBank/DDBJ databases">
        <authorList>
            <person name="Lin J."/>
        </authorList>
    </citation>
    <scope>NUCLEOTIDE SEQUENCE</scope>
</reference>
<name>A0A6V7P9G5_ANACO</name>
<gene>
    <name evidence="2" type="ORF">CB5_LOCUS10680</name>
</gene>
<evidence type="ECO:0000256" key="1">
    <source>
        <dbReference type="SAM" id="MobiDB-lite"/>
    </source>
</evidence>
<feature type="region of interest" description="Disordered" evidence="1">
    <location>
        <begin position="126"/>
        <end position="148"/>
    </location>
</feature>